<dbReference type="SMART" id="SM00052">
    <property type="entry name" value="EAL"/>
    <property type="match status" value="1"/>
</dbReference>
<dbReference type="InterPro" id="IPR035919">
    <property type="entry name" value="EAL_sf"/>
</dbReference>
<gene>
    <name evidence="6" type="ORF">SAMN05421760_104136</name>
</gene>
<keyword evidence="1" id="KW-1133">Transmembrane helix</keyword>
<dbReference type="SUPFAM" id="SSF55785">
    <property type="entry name" value="PYP-like sensor domain (PAS domain)"/>
    <property type="match status" value="1"/>
</dbReference>
<dbReference type="Gene3D" id="3.30.70.270">
    <property type="match status" value="1"/>
</dbReference>
<dbReference type="NCBIfam" id="TIGR00254">
    <property type="entry name" value="GGDEF"/>
    <property type="match status" value="1"/>
</dbReference>
<keyword evidence="1" id="KW-0812">Transmembrane</keyword>
<dbReference type="SMART" id="SM00091">
    <property type="entry name" value="PAS"/>
    <property type="match status" value="1"/>
</dbReference>
<protein>
    <submittedName>
        <fullName evidence="6">Diguanylate cyclase/phosphodiesterase</fullName>
    </submittedName>
</protein>
<evidence type="ECO:0000259" key="5">
    <source>
        <dbReference type="PROSITE" id="PS50887"/>
    </source>
</evidence>
<name>A0A1N7LLJ2_9GAMM</name>
<feature type="domain" description="PAS" evidence="2">
    <location>
        <begin position="228"/>
        <end position="274"/>
    </location>
</feature>
<dbReference type="AlphaFoldDB" id="A0A1N7LLJ2"/>
<dbReference type="InterPro" id="IPR001633">
    <property type="entry name" value="EAL_dom"/>
</dbReference>
<dbReference type="PROSITE" id="PS50883">
    <property type="entry name" value="EAL"/>
    <property type="match status" value="1"/>
</dbReference>
<feature type="domain" description="EAL" evidence="3">
    <location>
        <begin position="519"/>
        <end position="773"/>
    </location>
</feature>
<dbReference type="CDD" id="cd00130">
    <property type="entry name" value="PAS"/>
    <property type="match status" value="1"/>
</dbReference>
<dbReference type="PROSITE" id="PS50885">
    <property type="entry name" value="HAMP"/>
    <property type="match status" value="1"/>
</dbReference>
<evidence type="ECO:0000313" key="6">
    <source>
        <dbReference type="EMBL" id="SIS74718.1"/>
    </source>
</evidence>
<dbReference type="NCBIfam" id="TIGR00229">
    <property type="entry name" value="sensory_box"/>
    <property type="match status" value="1"/>
</dbReference>
<dbReference type="InterPro" id="IPR043128">
    <property type="entry name" value="Rev_trsase/Diguanyl_cyclase"/>
</dbReference>
<dbReference type="PROSITE" id="PS50112">
    <property type="entry name" value="PAS"/>
    <property type="match status" value="1"/>
</dbReference>
<keyword evidence="1" id="KW-0472">Membrane</keyword>
<dbReference type="GO" id="GO:0007165">
    <property type="term" value="P:signal transduction"/>
    <property type="evidence" value="ECO:0007669"/>
    <property type="project" value="InterPro"/>
</dbReference>
<dbReference type="Gene3D" id="3.30.450.20">
    <property type="entry name" value="PAS domain"/>
    <property type="match status" value="1"/>
</dbReference>
<dbReference type="PROSITE" id="PS50887">
    <property type="entry name" value="GGDEF"/>
    <property type="match status" value="1"/>
</dbReference>
<organism evidence="6 7">
    <name type="scientific">Neptunomonas antarctica</name>
    <dbReference type="NCBI Taxonomy" id="619304"/>
    <lineage>
        <taxon>Bacteria</taxon>
        <taxon>Pseudomonadati</taxon>
        <taxon>Pseudomonadota</taxon>
        <taxon>Gammaproteobacteria</taxon>
        <taxon>Oceanospirillales</taxon>
        <taxon>Oceanospirillaceae</taxon>
        <taxon>Neptunomonas</taxon>
    </lineage>
</organism>
<evidence type="ECO:0000259" key="3">
    <source>
        <dbReference type="PROSITE" id="PS50883"/>
    </source>
</evidence>
<dbReference type="InterPro" id="IPR000014">
    <property type="entry name" value="PAS"/>
</dbReference>
<proteinExistence type="predicted"/>
<dbReference type="Gene3D" id="3.20.20.450">
    <property type="entry name" value="EAL domain"/>
    <property type="match status" value="1"/>
</dbReference>
<dbReference type="Proteomes" id="UP000185999">
    <property type="component" value="Unassembled WGS sequence"/>
</dbReference>
<dbReference type="EMBL" id="FTOE01000004">
    <property type="protein sequence ID" value="SIS74718.1"/>
    <property type="molecule type" value="Genomic_DNA"/>
</dbReference>
<feature type="domain" description="GGDEF" evidence="5">
    <location>
        <begin position="379"/>
        <end position="510"/>
    </location>
</feature>
<dbReference type="InterPro" id="IPR003660">
    <property type="entry name" value="HAMP_dom"/>
</dbReference>
<dbReference type="SUPFAM" id="SSF55073">
    <property type="entry name" value="Nucleotide cyclase"/>
    <property type="match status" value="1"/>
</dbReference>
<dbReference type="InterPro" id="IPR000160">
    <property type="entry name" value="GGDEF_dom"/>
</dbReference>
<reference evidence="7" key="1">
    <citation type="submission" date="2017-01" db="EMBL/GenBank/DDBJ databases">
        <authorList>
            <person name="Varghese N."/>
            <person name="Submissions S."/>
        </authorList>
    </citation>
    <scope>NUCLEOTIDE SEQUENCE [LARGE SCALE GENOMIC DNA]</scope>
    <source>
        <strain evidence="7">DSM 22306</strain>
    </source>
</reference>
<dbReference type="SMART" id="SM00267">
    <property type="entry name" value="GGDEF"/>
    <property type="match status" value="1"/>
</dbReference>
<evidence type="ECO:0000313" key="7">
    <source>
        <dbReference type="Proteomes" id="UP000185999"/>
    </source>
</evidence>
<dbReference type="CDD" id="cd01949">
    <property type="entry name" value="GGDEF"/>
    <property type="match status" value="1"/>
</dbReference>
<dbReference type="Gene3D" id="6.10.340.10">
    <property type="match status" value="1"/>
</dbReference>
<dbReference type="InterPro" id="IPR029787">
    <property type="entry name" value="Nucleotide_cyclase"/>
</dbReference>
<feature type="transmembrane region" description="Helical" evidence="1">
    <location>
        <begin position="12"/>
        <end position="31"/>
    </location>
</feature>
<dbReference type="PANTHER" id="PTHR44757:SF2">
    <property type="entry name" value="BIOFILM ARCHITECTURE MAINTENANCE PROTEIN MBAA"/>
    <property type="match status" value="1"/>
</dbReference>
<feature type="domain" description="HAMP" evidence="4">
    <location>
        <begin position="171"/>
        <end position="223"/>
    </location>
</feature>
<dbReference type="OrthoDB" id="8416215at2"/>
<dbReference type="Pfam" id="PF00990">
    <property type="entry name" value="GGDEF"/>
    <property type="match status" value="1"/>
</dbReference>
<evidence type="ECO:0000256" key="1">
    <source>
        <dbReference type="SAM" id="Phobius"/>
    </source>
</evidence>
<feature type="transmembrane region" description="Helical" evidence="1">
    <location>
        <begin position="151"/>
        <end position="173"/>
    </location>
</feature>
<accession>A0A1N7LLJ2</accession>
<dbReference type="GO" id="GO:0016020">
    <property type="term" value="C:membrane"/>
    <property type="evidence" value="ECO:0007669"/>
    <property type="project" value="InterPro"/>
</dbReference>
<dbReference type="Pfam" id="PF13426">
    <property type="entry name" value="PAS_9"/>
    <property type="match status" value="1"/>
</dbReference>
<dbReference type="STRING" id="619304.SAMN05421760_104136"/>
<dbReference type="CDD" id="cd01948">
    <property type="entry name" value="EAL"/>
    <property type="match status" value="1"/>
</dbReference>
<evidence type="ECO:0000259" key="2">
    <source>
        <dbReference type="PROSITE" id="PS50112"/>
    </source>
</evidence>
<dbReference type="InterPro" id="IPR052155">
    <property type="entry name" value="Biofilm_reg_signaling"/>
</dbReference>
<dbReference type="SUPFAM" id="SSF141868">
    <property type="entry name" value="EAL domain-like"/>
    <property type="match status" value="1"/>
</dbReference>
<sequence>MKFTPKSLQLKFLFLLVPCMCVALTAAYVYASYNHHQDFTTLSKHKRNSLEIYPVIFAEPLWNFNQPLIRNIAQSLLLDTDIIKVEVFDEGMHNLINLSSKNSASSDIAFIFEAPITYKNAHIQQLTGYLKVTVSNVSLQQDLTRALYENLVAMTVLFVMVFISIYSLFYRFISLPVSKLLLAINDNVEQHNFKQVQINDSSEIGDIITAFNHMQSTLERTYHDLKVSESRFRELYNNTPALMFLIDENCTILNASAYFCQHLGYDSADVIGKNISFFSSDPDAKTQCNTFKNTLQLTGNLQQRPFQLQNKQGRSLDTLLDAVSQDNSLCSLAVLTDVTKLKQAHTEIYYQASFDQLSGLPNRNSLLTHLNLLMNDDQIPFGLIFIDLDRFKAVNDIFGHTLGDQLIKVVGQRMSTLLRKSDLLARIGGDEFAIVTTADTGKLQFICQRILGALNQPFHLAESKINVSASFGIAIYPNNASTPEQLIQKADRAMYRAKEDGRQRYNFYTPDQEAHFIEQTSIELLLQNCLDDNLLVIYYQPIICLKTGKIIGTEALLRMIDYDNNLISPDQFISLAEETGAIVNIGNWCIHNACKQLAQWRETINRDMVLSINVSSRQLQSIHFLKQLNDSIAAWDIDPSKLIIEITESLLMHDNHTNKEVLQSIDKLGCKIAIDDFGTGFSSLSYLMKFPIKILKIDRSFIRDCQTNPANKALIGGILSLSQNLSLEVIAEGIETTDQFDFILQSNCELAQGFLFSKPMDADLLTSRWEELEQACITEFMQSEHAYP</sequence>
<keyword evidence="7" id="KW-1185">Reference proteome</keyword>
<dbReference type="Pfam" id="PF00563">
    <property type="entry name" value="EAL"/>
    <property type="match status" value="1"/>
</dbReference>
<dbReference type="InterPro" id="IPR035965">
    <property type="entry name" value="PAS-like_dom_sf"/>
</dbReference>
<dbReference type="PANTHER" id="PTHR44757">
    <property type="entry name" value="DIGUANYLATE CYCLASE DGCP"/>
    <property type="match status" value="1"/>
</dbReference>
<evidence type="ECO:0000259" key="4">
    <source>
        <dbReference type="PROSITE" id="PS50885"/>
    </source>
</evidence>